<sequence length="68" mass="7736">MRQLAEPLQVMLGPWPFANWGVDTLGLFPIAMVQKKFIVVAVDYFTKWIEAEALTAITEKFGYLTRSS</sequence>
<dbReference type="SUPFAM" id="SSF53098">
    <property type="entry name" value="Ribonuclease H-like"/>
    <property type="match status" value="1"/>
</dbReference>
<evidence type="ECO:0000313" key="2">
    <source>
        <dbReference type="Proteomes" id="UP000325315"/>
    </source>
</evidence>
<dbReference type="InterPro" id="IPR036397">
    <property type="entry name" value="RNaseH_sf"/>
</dbReference>
<reference evidence="2" key="1">
    <citation type="journal article" date="2019" name="Plant Biotechnol. J.">
        <title>Genome sequencing of the Australian wild diploid species Gossypium australe highlights disease resistance and delayed gland morphogenesis.</title>
        <authorList>
            <person name="Cai Y."/>
            <person name="Cai X."/>
            <person name="Wang Q."/>
            <person name="Wang P."/>
            <person name="Zhang Y."/>
            <person name="Cai C."/>
            <person name="Xu Y."/>
            <person name="Wang K."/>
            <person name="Zhou Z."/>
            <person name="Wang C."/>
            <person name="Geng S."/>
            <person name="Li B."/>
            <person name="Dong Q."/>
            <person name="Hou Y."/>
            <person name="Wang H."/>
            <person name="Ai P."/>
            <person name="Liu Z."/>
            <person name="Yi F."/>
            <person name="Sun M."/>
            <person name="An G."/>
            <person name="Cheng J."/>
            <person name="Zhang Y."/>
            <person name="Shi Q."/>
            <person name="Xie Y."/>
            <person name="Shi X."/>
            <person name="Chang Y."/>
            <person name="Huang F."/>
            <person name="Chen Y."/>
            <person name="Hong S."/>
            <person name="Mi L."/>
            <person name="Sun Q."/>
            <person name="Zhang L."/>
            <person name="Zhou B."/>
            <person name="Peng R."/>
            <person name="Zhang X."/>
            <person name="Liu F."/>
        </authorList>
    </citation>
    <scope>NUCLEOTIDE SEQUENCE [LARGE SCALE GENOMIC DNA]</scope>
    <source>
        <strain evidence="2">cv. PA1801</strain>
    </source>
</reference>
<dbReference type="OrthoDB" id="994881at2759"/>
<protein>
    <submittedName>
        <fullName evidence="1">Rve domain-containing protein</fullName>
    </submittedName>
</protein>
<dbReference type="AlphaFoldDB" id="A0A5B6VWL0"/>
<evidence type="ECO:0000313" key="1">
    <source>
        <dbReference type="EMBL" id="KAA3473385.1"/>
    </source>
</evidence>
<comment type="caution">
    <text evidence="1">The sequence shown here is derived from an EMBL/GenBank/DDBJ whole genome shotgun (WGS) entry which is preliminary data.</text>
</comment>
<gene>
    <name evidence="1" type="ORF">EPI10_023764</name>
</gene>
<organism evidence="1 2">
    <name type="scientific">Gossypium australe</name>
    <dbReference type="NCBI Taxonomy" id="47621"/>
    <lineage>
        <taxon>Eukaryota</taxon>
        <taxon>Viridiplantae</taxon>
        <taxon>Streptophyta</taxon>
        <taxon>Embryophyta</taxon>
        <taxon>Tracheophyta</taxon>
        <taxon>Spermatophyta</taxon>
        <taxon>Magnoliopsida</taxon>
        <taxon>eudicotyledons</taxon>
        <taxon>Gunneridae</taxon>
        <taxon>Pentapetalae</taxon>
        <taxon>rosids</taxon>
        <taxon>malvids</taxon>
        <taxon>Malvales</taxon>
        <taxon>Malvaceae</taxon>
        <taxon>Malvoideae</taxon>
        <taxon>Gossypium</taxon>
    </lineage>
</organism>
<dbReference type="InterPro" id="IPR012337">
    <property type="entry name" value="RNaseH-like_sf"/>
</dbReference>
<accession>A0A5B6VWL0</accession>
<dbReference type="EMBL" id="SMMG02000005">
    <property type="protein sequence ID" value="KAA3473385.1"/>
    <property type="molecule type" value="Genomic_DNA"/>
</dbReference>
<keyword evidence="2" id="KW-1185">Reference proteome</keyword>
<proteinExistence type="predicted"/>
<dbReference type="GO" id="GO:0003676">
    <property type="term" value="F:nucleic acid binding"/>
    <property type="evidence" value="ECO:0007669"/>
    <property type="project" value="InterPro"/>
</dbReference>
<dbReference type="Proteomes" id="UP000325315">
    <property type="component" value="Unassembled WGS sequence"/>
</dbReference>
<name>A0A5B6VWL0_9ROSI</name>
<dbReference type="Gene3D" id="3.30.420.10">
    <property type="entry name" value="Ribonuclease H-like superfamily/Ribonuclease H"/>
    <property type="match status" value="1"/>
</dbReference>